<evidence type="ECO:0000313" key="2">
    <source>
        <dbReference type="Proteomes" id="UP001476798"/>
    </source>
</evidence>
<gene>
    <name evidence="1" type="ORF">GOODEAATRI_030263</name>
</gene>
<dbReference type="EMBL" id="JAHRIO010034708">
    <property type="protein sequence ID" value="MEQ2169952.1"/>
    <property type="molecule type" value="Genomic_DNA"/>
</dbReference>
<evidence type="ECO:0000313" key="1">
    <source>
        <dbReference type="EMBL" id="MEQ2169952.1"/>
    </source>
</evidence>
<organism evidence="1 2">
    <name type="scientific">Goodea atripinnis</name>
    <dbReference type="NCBI Taxonomy" id="208336"/>
    <lineage>
        <taxon>Eukaryota</taxon>
        <taxon>Metazoa</taxon>
        <taxon>Chordata</taxon>
        <taxon>Craniata</taxon>
        <taxon>Vertebrata</taxon>
        <taxon>Euteleostomi</taxon>
        <taxon>Actinopterygii</taxon>
        <taxon>Neopterygii</taxon>
        <taxon>Teleostei</taxon>
        <taxon>Neoteleostei</taxon>
        <taxon>Acanthomorphata</taxon>
        <taxon>Ovalentaria</taxon>
        <taxon>Atherinomorphae</taxon>
        <taxon>Cyprinodontiformes</taxon>
        <taxon>Goodeidae</taxon>
        <taxon>Goodea</taxon>
    </lineage>
</organism>
<proteinExistence type="predicted"/>
<comment type="caution">
    <text evidence="1">The sequence shown here is derived from an EMBL/GenBank/DDBJ whole genome shotgun (WGS) entry which is preliminary data.</text>
</comment>
<dbReference type="Proteomes" id="UP001476798">
    <property type="component" value="Unassembled WGS sequence"/>
</dbReference>
<keyword evidence="2" id="KW-1185">Reference proteome</keyword>
<reference evidence="1 2" key="1">
    <citation type="submission" date="2021-06" db="EMBL/GenBank/DDBJ databases">
        <authorList>
            <person name="Palmer J.M."/>
        </authorList>
    </citation>
    <scope>NUCLEOTIDE SEQUENCE [LARGE SCALE GENOMIC DNA]</scope>
    <source>
        <strain evidence="1 2">GA_2019</strain>
        <tissue evidence="1">Muscle</tissue>
    </source>
</reference>
<name>A0ABV0NEW6_9TELE</name>
<sequence>MMEIIDNGKNFLWLPLPHLLLCTDEQLVQRRLRHVFWPIPSDRTGVGGTLQVIVYFGRPICGQALTSCLMSLDVASVFLGNVPPSCRDLFCETHHSPLQ</sequence>
<accession>A0ABV0NEW6</accession>
<protein>
    <submittedName>
        <fullName evidence="1">Uncharacterized protein</fullName>
    </submittedName>
</protein>